<proteinExistence type="predicted"/>
<dbReference type="Proteomes" id="UP001627154">
    <property type="component" value="Unassembled WGS sequence"/>
</dbReference>
<keyword evidence="2" id="KW-1185">Reference proteome</keyword>
<protein>
    <recommendedName>
        <fullName evidence="3">Secreted protein</fullName>
    </recommendedName>
</protein>
<organism evidence="1 2">
    <name type="scientific">Trichogramma kaykai</name>
    <dbReference type="NCBI Taxonomy" id="54128"/>
    <lineage>
        <taxon>Eukaryota</taxon>
        <taxon>Metazoa</taxon>
        <taxon>Ecdysozoa</taxon>
        <taxon>Arthropoda</taxon>
        <taxon>Hexapoda</taxon>
        <taxon>Insecta</taxon>
        <taxon>Pterygota</taxon>
        <taxon>Neoptera</taxon>
        <taxon>Endopterygota</taxon>
        <taxon>Hymenoptera</taxon>
        <taxon>Apocrita</taxon>
        <taxon>Proctotrupomorpha</taxon>
        <taxon>Chalcidoidea</taxon>
        <taxon>Trichogrammatidae</taxon>
        <taxon>Trichogramma</taxon>
    </lineage>
</organism>
<reference evidence="1 2" key="1">
    <citation type="journal article" date="2024" name="bioRxiv">
        <title>A reference genome for Trichogramma kaykai: A tiny desert-dwelling parasitoid wasp with competing sex-ratio distorters.</title>
        <authorList>
            <person name="Culotta J."/>
            <person name="Lindsey A.R."/>
        </authorList>
    </citation>
    <scope>NUCLEOTIDE SEQUENCE [LARGE SCALE GENOMIC DNA]</scope>
    <source>
        <strain evidence="1 2">KSX58</strain>
    </source>
</reference>
<evidence type="ECO:0008006" key="3">
    <source>
        <dbReference type="Google" id="ProtNLM"/>
    </source>
</evidence>
<name>A0ABD2XGI1_9HYME</name>
<dbReference type="EMBL" id="JBJJXI010000027">
    <property type="protein sequence ID" value="KAL3403962.1"/>
    <property type="molecule type" value="Genomic_DNA"/>
</dbReference>
<sequence length="100" mass="11266">MSLVGVHRFTMLARVFTGLQSRSLHLAASKNVSGNWVVVNAHRHQRYRNWQPVIAATLVRHASDAAPKGKRSPLNTFFAFLSIIYHCKQSLETVFGYNAN</sequence>
<accession>A0ABD2XGI1</accession>
<evidence type="ECO:0000313" key="1">
    <source>
        <dbReference type="EMBL" id="KAL3403962.1"/>
    </source>
</evidence>
<gene>
    <name evidence="1" type="ORF">TKK_003360</name>
</gene>
<evidence type="ECO:0000313" key="2">
    <source>
        <dbReference type="Proteomes" id="UP001627154"/>
    </source>
</evidence>
<dbReference type="AlphaFoldDB" id="A0ABD2XGI1"/>
<comment type="caution">
    <text evidence="1">The sequence shown here is derived from an EMBL/GenBank/DDBJ whole genome shotgun (WGS) entry which is preliminary data.</text>
</comment>